<evidence type="ECO:0000313" key="2">
    <source>
        <dbReference type="EMBL" id="ERL88017.1"/>
    </source>
</evidence>
<sequence length="371" mass="41981">MRSDAVDSNVDNMEPRLTGAALAKIVENLCLKFNIDLSWCVGIGTYSCSVMASNTKGEVQELSKKAVNAQRCPCSNHVLNSTLATSLFQCKISGDNLVKICNAPQKISIWQDHKTANDAHCLLQTLRSSDFIVSSICLSDVLGNIYIHILFLIHTNVEYKLIDLKRATDAITDTMSILRTKREKVDPVFRQLFEEAREVVEQLDVDIRCPRIVSRQTHRANNQPAQLAEEYFRIAVYIPLLDSVINDLEDRLSPDVLNLFQLGVFIPKVDCANEDEYIETVKKLANDHKLLIDNTPVSIIIIEYRLWRVKWKRIGNIPQSISNLIENCDADIYPNVRKFLCILASLPVSVATAERSFSTLRKLKTRLMPGF</sequence>
<dbReference type="AlphaFoldDB" id="U4U4M5"/>
<dbReference type="Proteomes" id="UP000030742">
    <property type="component" value="Unassembled WGS sequence"/>
</dbReference>
<dbReference type="EMBL" id="KB632013">
    <property type="protein sequence ID" value="ERL88017.1"/>
    <property type="molecule type" value="Genomic_DNA"/>
</dbReference>
<dbReference type="InterPro" id="IPR052958">
    <property type="entry name" value="IFN-induced_PKR_regulator"/>
</dbReference>
<proteinExistence type="predicted"/>
<evidence type="ECO:0000259" key="1">
    <source>
        <dbReference type="Pfam" id="PF05699"/>
    </source>
</evidence>
<accession>U4U4M5</accession>
<dbReference type="InterPro" id="IPR008906">
    <property type="entry name" value="HATC_C_dom"/>
</dbReference>
<dbReference type="Pfam" id="PF05699">
    <property type="entry name" value="Dimer_Tnp_hAT"/>
    <property type="match status" value="1"/>
</dbReference>
<dbReference type="PANTHER" id="PTHR46289">
    <property type="entry name" value="52 KDA REPRESSOR OF THE INHIBITOR OF THE PROTEIN KINASE-LIKE PROTEIN-RELATED"/>
    <property type="match status" value="1"/>
</dbReference>
<reference evidence="2 3" key="1">
    <citation type="journal article" date="2013" name="Genome Biol.">
        <title>Draft genome of the mountain pine beetle, Dendroctonus ponderosae Hopkins, a major forest pest.</title>
        <authorList>
            <person name="Keeling C.I."/>
            <person name="Yuen M.M."/>
            <person name="Liao N.Y."/>
            <person name="Docking T.R."/>
            <person name="Chan S.K."/>
            <person name="Taylor G.A."/>
            <person name="Palmquist D.L."/>
            <person name="Jackman S.D."/>
            <person name="Nguyen A."/>
            <person name="Li M."/>
            <person name="Henderson H."/>
            <person name="Janes J.K."/>
            <person name="Zhao Y."/>
            <person name="Pandoh P."/>
            <person name="Moore R."/>
            <person name="Sperling F.A."/>
            <person name="Huber D.P."/>
            <person name="Birol I."/>
            <person name="Jones S.J."/>
            <person name="Bohlmann J."/>
        </authorList>
    </citation>
    <scope>NUCLEOTIDE SEQUENCE</scope>
</reference>
<evidence type="ECO:0000313" key="3">
    <source>
        <dbReference type="Proteomes" id="UP000030742"/>
    </source>
</evidence>
<organism evidence="2 3">
    <name type="scientific">Dendroctonus ponderosae</name>
    <name type="common">Mountain pine beetle</name>
    <dbReference type="NCBI Taxonomy" id="77166"/>
    <lineage>
        <taxon>Eukaryota</taxon>
        <taxon>Metazoa</taxon>
        <taxon>Ecdysozoa</taxon>
        <taxon>Arthropoda</taxon>
        <taxon>Hexapoda</taxon>
        <taxon>Insecta</taxon>
        <taxon>Pterygota</taxon>
        <taxon>Neoptera</taxon>
        <taxon>Endopterygota</taxon>
        <taxon>Coleoptera</taxon>
        <taxon>Polyphaga</taxon>
        <taxon>Cucujiformia</taxon>
        <taxon>Curculionidae</taxon>
        <taxon>Scolytinae</taxon>
        <taxon>Dendroctonus</taxon>
    </lineage>
</organism>
<dbReference type="STRING" id="77166.U4U4M5"/>
<gene>
    <name evidence="2" type="ORF">D910_05406</name>
</gene>
<protein>
    <recommendedName>
        <fullName evidence="1">HAT C-terminal dimerisation domain-containing protein</fullName>
    </recommendedName>
</protein>
<dbReference type="GO" id="GO:0046983">
    <property type="term" value="F:protein dimerization activity"/>
    <property type="evidence" value="ECO:0007669"/>
    <property type="project" value="InterPro"/>
</dbReference>
<feature type="domain" description="HAT C-terminal dimerisation" evidence="1">
    <location>
        <begin position="329"/>
        <end position="365"/>
    </location>
</feature>
<dbReference type="PANTHER" id="PTHR46289:SF14">
    <property type="entry name" value="DUF4371 DOMAIN-CONTAINING PROTEIN"/>
    <property type="match status" value="1"/>
</dbReference>
<name>U4U4M5_DENPD</name>